<dbReference type="EMBL" id="BMDO01000011">
    <property type="protein sequence ID" value="GGI52169.1"/>
    <property type="molecule type" value="Genomic_DNA"/>
</dbReference>
<keyword evidence="2" id="KW-1185">Reference proteome</keyword>
<sequence>MQPLPWTKKSLPEGYRITTWKDAAGNDKYSVFWGDDRLMSFASKQDAFNYALLVHEQQQQGKHL</sequence>
<dbReference type="RefSeq" id="WP_188418285.1">
    <property type="nucleotide sequence ID" value="NZ_BMDO01000011.1"/>
</dbReference>
<reference evidence="1" key="1">
    <citation type="journal article" date="2014" name="Int. J. Syst. Evol. Microbiol.">
        <title>Complete genome sequence of Corynebacterium casei LMG S-19264T (=DSM 44701T), isolated from a smear-ripened cheese.</title>
        <authorList>
            <consortium name="US DOE Joint Genome Institute (JGI-PGF)"/>
            <person name="Walter F."/>
            <person name="Albersmeier A."/>
            <person name="Kalinowski J."/>
            <person name="Ruckert C."/>
        </authorList>
    </citation>
    <scope>NUCLEOTIDE SEQUENCE</scope>
    <source>
        <strain evidence="1">CCM 8711</strain>
    </source>
</reference>
<evidence type="ECO:0000313" key="2">
    <source>
        <dbReference type="Proteomes" id="UP000662074"/>
    </source>
</evidence>
<gene>
    <name evidence="1" type="ORF">GCM10011425_33810</name>
</gene>
<evidence type="ECO:0000313" key="1">
    <source>
        <dbReference type="EMBL" id="GGI52169.1"/>
    </source>
</evidence>
<dbReference type="AlphaFoldDB" id="A0A917JEC6"/>
<dbReference type="Proteomes" id="UP000662074">
    <property type="component" value="Unassembled WGS sequence"/>
</dbReference>
<accession>A0A917JEC6</accession>
<name>A0A917JEC6_9SPHI</name>
<protein>
    <submittedName>
        <fullName evidence="1">Uncharacterized protein</fullName>
    </submittedName>
</protein>
<comment type="caution">
    <text evidence="1">The sequence shown here is derived from an EMBL/GenBank/DDBJ whole genome shotgun (WGS) entry which is preliminary data.</text>
</comment>
<organism evidence="1 2">
    <name type="scientific">Mucilaginibacter galii</name>
    <dbReference type="NCBI Taxonomy" id="2005073"/>
    <lineage>
        <taxon>Bacteria</taxon>
        <taxon>Pseudomonadati</taxon>
        <taxon>Bacteroidota</taxon>
        <taxon>Sphingobacteriia</taxon>
        <taxon>Sphingobacteriales</taxon>
        <taxon>Sphingobacteriaceae</taxon>
        <taxon>Mucilaginibacter</taxon>
    </lineage>
</organism>
<proteinExistence type="predicted"/>
<reference evidence="1" key="2">
    <citation type="submission" date="2020-09" db="EMBL/GenBank/DDBJ databases">
        <authorList>
            <person name="Sun Q."/>
            <person name="Sedlacek I."/>
        </authorList>
    </citation>
    <scope>NUCLEOTIDE SEQUENCE</scope>
    <source>
        <strain evidence="1">CCM 8711</strain>
    </source>
</reference>